<keyword evidence="4" id="KW-1185">Reference proteome</keyword>
<dbReference type="Proteomes" id="UP001430954">
    <property type="component" value="Unassembled WGS sequence"/>
</dbReference>
<evidence type="ECO:0000256" key="1">
    <source>
        <dbReference type="SAM" id="MobiDB-lite"/>
    </source>
</evidence>
<dbReference type="EMBL" id="JAINZW010000001">
    <property type="protein sequence ID" value="MBZ4038092.1"/>
    <property type="molecule type" value="Genomic_DNA"/>
</dbReference>
<evidence type="ECO:0000256" key="2">
    <source>
        <dbReference type="SAM" id="Phobius"/>
    </source>
</evidence>
<evidence type="ECO:0000313" key="4">
    <source>
        <dbReference type="Proteomes" id="UP001430954"/>
    </source>
</evidence>
<name>A0ABS7T2K1_9GAMM</name>
<feature type="transmembrane region" description="Helical" evidence="2">
    <location>
        <begin position="37"/>
        <end position="56"/>
    </location>
</feature>
<dbReference type="RefSeq" id="WP_223674305.1">
    <property type="nucleotide sequence ID" value="NZ_JAINZW010000001.1"/>
</dbReference>
<protein>
    <submittedName>
        <fullName evidence="3">Uncharacterized protein</fullName>
    </submittedName>
</protein>
<proteinExistence type="predicted"/>
<keyword evidence="2" id="KW-0472">Membrane</keyword>
<organism evidence="3 4">
    <name type="scientific">Novilysobacter selenitireducens</name>
    <dbReference type="NCBI Taxonomy" id="2872639"/>
    <lineage>
        <taxon>Bacteria</taxon>
        <taxon>Pseudomonadati</taxon>
        <taxon>Pseudomonadota</taxon>
        <taxon>Gammaproteobacteria</taxon>
        <taxon>Lysobacterales</taxon>
        <taxon>Lysobacteraceae</taxon>
        <taxon>Novilysobacter</taxon>
    </lineage>
</organism>
<keyword evidence="2" id="KW-1133">Transmembrane helix</keyword>
<gene>
    <name evidence="3" type="ORF">K6753_00900</name>
</gene>
<reference evidence="3 4" key="1">
    <citation type="submission" date="2021-09" db="EMBL/GenBank/DDBJ databases">
        <title>Lysobacter sp. 13A isolated from the river sediment.</title>
        <authorList>
            <person name="Liu H."/>
            <person name="Li S."/>
            <person name="Mao S."/>
        </authorList>
    </citation>
    <scope>NUCLEOTIDE SEQUENCE [LARGE SCALE GENOMIC DNA]</scope>
    <source>
        <strain evidence="3 4">13A</strain>
    </source>
</reference>
<keyword evidence="2" id="KW-0812">Transmembrane</keyword>
<accession>A0ABS7T2K1</accession>
<evidence type="ECO:0000313" key="3">
    <source>
        <dbReference type="EMBL" id="MBZ4038092.1"/>
    </source>
</evidence>
<sequence length="81" mass="8986">MAALASIGLLAVFVLVFEARLDIDALRQSFFAPVNVVRLVVLTACLALWGYIARIIRTTPGERDRSRQRVRSLHTGSTHAH</sequence>
<comment type="caution">
    <text evidence="3">The sequence shown here is derived from an EMBL/GenBank/DDBJ whole genome shotgun (WGS) entry which is preliminary data.</text>
</comment>
<feature type="region of interest" description="Disordered" evidence="1">
    <location>
        <begin position="61"/>
        <end position="81"/>
    </location>
</feature>